<dbReference type="OrthoDB" id="73711at2759"/>
<evidence type="ECO:0000313" key="2">
    <source>
        <dbReference type="EMBL" id="KDO34987.1"/>
    </source>
</evidence>
<dbReference type="OMA" id="KEPMTRQ"/>
<keyword evidence="3" id="KW-1185">Reference proteome</keyword>
<dbReference type="KEGG" id="spar:SPRG_01050"/>
<organism evidence="2 3">
    <name type="scientific">Saprolegnia parasitica (strain CBS 223.65)</name>
    <dbReference type="NCBI Taxonomy" id="695850"/>
    <lineage>
        <taxon>Eukaryota</taxon>
        <taxon>Sar</taxon>
        <taxon>Stramenopiles</taxon>
        <taxon>Oomycota</taxon>
        <taxon>Saprolegniomycetes</taxon>
        <taxon>Saprolegniales</taxon>
        <taxon>Saprolegniaceae</taxon>
        <taxon>Saprolegnia</taxon>
    </lineage>
</organism>
<proteinExistence type="predicted"/>
<dbReference type="AlphaFoldDB" id="A0A067D7K0"/>
<sequence length="311" mass="33827">MAKDVRALYAAAATGTPSDDKTAAFADACVAMAKSTAASDGLAQLILPAATFKGKDAPANKLALLQLQVLCRLTLQASVKEDPWSKVQKKELISLLSLLAMTMDAASMQSSSHEQLHHEHSAFSWFILDTIVSRFQRLLPKTMKRLLKELEIESTESKPAPALKLPLTLPKELVKEPMTRQSSSEYVIAEVLSQEATSHTAATNPLPVQQLGSFKEFLLPTVKPLIKSSLLSRSSSVPLTRSSSEFDSPRVANAPPPPTKLQPMVMKTPDRPQRPAAKKRLVLVASSPPLRRPVKRNISALSLLKKPEPSS</sequence>
<reference evidence="2 3" key="1">
    <citation type="journal article" date="2013" name="PLoS Genet.">
        <title>Distinctive expansion of potential virulence genes in the genome of the oomycete fish pathogen Saprolegnia parasitica.</title>
        <authorList>
            <person name="Jiang R.H."/>
            <person name="de Bruijn I."/>
            <person name="Haas B.J."/>
            <person name="Belmonte R."/>
            <person name="Lobach L."/>
            <person name="Christie J."/>
            <person name="van den Ackerveken G."/>
            <person name="Bottin A."/>
            <person name="Bulone V."/>
            <person name="Diaz-Moreno S.M."/>
            <person name="Dumas B."/>
            <person name="Fan L."/>
            <person name="Gaulin E."/>
            <person name="Govers F."/>
            <person name="Grenville-Briggs L.J."/>
            <person name="Horner N.R."/>
            <person name="Levin J.Z."/>
            <person name="Mammella M."/>
            <person name="Meijer H.J."/>
            <person name="Morris P."/>
            <person name="Nusbaum C."/>
            <person name="Oome S."/>
            <person name="Phillips A.J."/>
            <person name="van Rooyen D."/>
            <person name="Rzeszutek E."/>
            <person name="Saraiva M."/>
            <person name="Secombes C.J."/>
            <person name="Seidl M.F."/>
            <person name="Snel B."/>
            <person name="Stassen J.H."/>
            <person name="Sykes S."/>
            <person name="Tripathy S."/>
            <person name="van den Berg H."/>
            <person name="Vega-Arreguin J.C."/>
            <person name="Wawra S."/>
            <person name="Young S.K."/>
            <person name="Zeng Q."/>
            <person name="Dieguez-Uribeondo J."/>
            <person name="Russ C."/>
            <person name="Tyler B.M."/>
            <person name="van West P."/>
        </authorList>
    </citation>
    <scope>NUCLEOTIDE SEQUENCE [LARGE SCALE GENOMIC DNA]</scope>
    <source>
        <strain evidence="2 3">CBS 223.65</strain>
    </source>
</reference>
<dbReference type="EMBL" id="KK583190">
    <property type="protein sequence ID" value="KDO34987.1"/>
    <property type="molecule type" value="Genomic_DNA"/>
</dbReference>
<gene>
    <name evidence="2" type="ORF">SPRG_01050</name>
</gene>
<dbReference type="VEuPathDB" id="FungiDB:SPRG_01050"/>
<name>A0A067D7K0_SAPPC</name>
<evidence type="ECO:0000256" key="1">
    <source>
        <dbReference type="SAM" id="MobiDB-lite"/>
    </source>
</evidence>
<accession>A0A067D7K0</accession>
<protein>
    <submittedName>
        <fullName evidence="2">Uncharacterized protein</fullName>
    </submittedName>
</protein>
<evidence type="ECO:0000313" key="3">
    <source>
        <dbReference type="Proteomes" id="UP000030745"/>
    </source>
</evidence>
<dbReference type="RefSeq" id="XP_012194641.1">
    <property type="nucleotide sequence ID" value="XM_012339251.1"/>
</dbReference>
<feature type="region of interest" description="Disordered" evidence="1">
    <location>
        <begin position="237"/>
        <end position="277"/>
    </location>
</feature>
<dbReference type="GeneID" id="24123662"/>
<dbReference type="Proteomes" id="UP000030745">
    <property type="component" value="Unassembled WGS sequence"/>
</dbReference>